<proteinExistence type="predicted"/>
<dbReference type="InterPro" id="IPR008715">
    <property type="entry name" value="SAM-MeTfrase_NodS-like"/>
</dbReference>
<sequence length="193" mass="21390">MSEKSLDAAYFEGIFASDDDPWDLASSAYERAKFDRTIAALGDRRYHRAIEIGCAHGVLTHRLLALCDTLLALDISAAALDKARSRLGNPPGLTLRQMAFPREAPGADGFDLALLSEVAYYWSVADLQRAAQWLAAHVTPGGHILLVHYIGATDYPQTGDGTVLILKDALREVIAEEASERHARYRLDLWRRR</sequence>
<dbReference type="RefSeq" id="WP_408079028.1">
    <property type="nucleotide sequence ID" value="NZ_JBELQC010000002.1"/>
</dbReference>
<keyword evidence="5" id="KW-1185">Reference proteome</keyword>
<evidence type="ECO:0000313" key="5">
    <source>
        <dbReference type="Proteomes" id="UP001629244"/>
    </source>
</evidence>
<keyword evidence="2" id="KW-0808">Transferase</keyword>
<evidence type="ECO:0000256" key="3">
    <source>
        <dbReference type="ARBA" id="ARBA00022691"/>
    </source>
</evidence>
<gene>
    <name evidence="4" type="ORF">ABS767_13030</name>
</gene>
<keyword evidence="3" id="KW-0949">S-adenosyl-L-methionine</keyword>
<dbReference type="InterPro" id="IPR029063">
    <property type="entry name" value="SAM-dependent_MTases_sf"/>
</dbReference>
<reference evidence="4 5" key="1">
    <citation type="submission" date="2024-06" db="EMBL/GenBank/DDBJ databases">
        <authorList>
            <person name="Kaempfer P."/>
            <person name="Viver T."/>
        </authorList>
    </citation>
    <scope>NUCLEOTIDE SEQUENCE [LARGE SCALE GENOMIC DNA]</scope>
    <source>
        <strain evidence="4 5">ST-64</strain>
    </source>
</reference>
<dbReference type="SUPFAM" id="SSF53335">
    <property type="entry name" value="S-adenosyl-L-methionine-dependent methyltransferases"/>
    <property type="match status" value="1"/>
</dbReference>
<keyword evidence="1 4" id="KW-0489">Methyltransferase</keyword>
<evidence type="ECO:0000256" key="1">
    <source>
        <dbReference type="ARBA" id="ARBA00022603"/>
    </source>
</evidence>
<organism evidence="4 5">
    <name type="scientific">Sphingomonas plantiphila</name>
    <dbReference type="NCBI Taxonomy" id="3163295"/>
    <lineage>
        <taxon>Bacteria</taxon>
        <taxon>Pseudomonadati</taxon>
        <taxon>Pseudomonadota</taxon>
        <taxon>Alphaproteobacteria</taxon>
        <taxon>Sphingomonadales</taxon>
        <taxon>Sphingomonadaceae</taxon>
        <taxon>Sphingomonas</taxon>
    </lineage>
</organism>
<name>A0ABW8YQI7_9SPHN</name>
<dbReference type="Pfam" id="PF05401">
    <property type="entry name" value="NodS"/>
    <property type="match status" value="1"/>
</dbReference>
<comment type="caution">
    <text evidence="4">The sequence shown here is derived from an EMBL/GenBank/DDBJ whole genome shotgun (WGS) entry which is preliminary data.</text>
</comment>
<accession>A0ABW8YQI7</accession>
<evidence type="ECO:0000256" key="2">
    <source>
        <dbReference type="ARBA" id="ARBA00022679"/>
    </source>
</evidence>
<protein>
    <submittedName>
        <fullName evidence="4">SAM-dependent methyltransferase</fullName>
    </submittedName>
</protein>
<dbReference type="EMBL" id="JBELQC010000002">
    <property type="protein sequence ID" value="MFL9841892.1"/>
    <property type="molecule type" value="Genomic_DNA"/>
</dbReference>
<dbReference type="PANTHER" id="PTHR43464">
    <property type="entry name" value="METHYLTRANSFERASE"/>
    <property type="match status" value="1"/>
</dbReference>
<dbReference type="GO" id="GO:0008168">
    <property type="term" value="F:methyltransferase activity"/>
    <property type="evidence" value="ECO:0007669"/>
    <property type="project" value="UniProtKB-KW"/>
</dbReference>
<evidence type="ECO:0000313" key="4">
    <source>
        <dbReference type="EMBL" id="MFL9841892.1"/>
    </source>
</evidence>
<dbReference type="PANTHER" id="PTHR43464:SF19">
    <property type="entry name" value="UBIQUINONE BIOSYNTHESIS O-METHYLTRANSFERASE, MITOCHONDRIAL"/>
    <property type="match status" value="1"/>
</dbReference>
<dbReference type="Gene3D" id="3.40.50.150">
    <property type="entry name" value="Vaccinia Virus protein VP39"/>
    <property type="match status" value="1"/>
</dbReference>
<dbReference type="GO" id="GO:0032259">
    <property type="term" value="P:methylation"/>
    <property type="evidence" value="ECO:0007669"/>
    <property type="project" value="UniProtKB-KW"/>
</dbReference>
<dbReference type="Proteomes" id="UP001629244">
    <property type="component" value="Unassembled WGS sequence"/>
</dbReference>